<sequence>MSNSKKKTPIFGITTATSEKLDKRRWNKIFRRIAKIQIVKQKELPHKISAVTNVWDGNKDGKRYLKNYSSKEMRK</sequence>
<reference evidence="1 2" key="1">
    <citation type="submission" date="2019-02" db="EMBL/GenBank/DDBJ databases">
        <title>Pedobacter kyonggii whole genome sequence analysis.</title>
        <authorList>
            <person name="Dahal R.H."/>
        </authorList>
    </citation>
    <scope>NUCLEOTIDE SEQUENCE [LARGE SCALE GENOMIC DNA]</scope>
    <source>
        <strain evidence="1 2">K-4-11-1</strain>
    </source>
</reference>
<proteinExistence type="predicted"/>
<dbReference type="AlphaFoldDB" id="A0A4Q9HCA5"/>
<gene>
    <name evidence="1" type="ORF">EYS08_12625</name>
</gene>
<accession>A0A4Q9HCA5</accession>
<dbReference type="EMBL" id="SIXF01000010">
    <property type="protein sequence ID" value="TBO41992.1"/>
    <property type="molecule type" value="Genomic_DNA"/>
</dbReference>
<evidence type="ECO:0000313" key="1">
    <source>
        <dbReference type="EMBL" id="TBO41992.1"/>
    </source>
</evidence>
<organism evidence="1 2">
    <name type="scientific">Pedobacter kyonggii</name>
    <dbReference type="NCBI Taxonomy" id="1926871"/>
    <lineage>
        <taxon>Bacteria</taxon>
        <taxon>Pseudomonadati</taxon>
        <taxon>Bacteroidota</taxon>
        <taxon>Sphingobacteriia</taxon>
        <taxon>Sphingobacteriales</taxon>
        <taxon>Sphingobacteriaceae</taxon>
        <taxon>Pedobacter</taxon>
    </lineage>
</organism>
<comment type="caution">
    <text evidence="1">The sequence shown here is derived from an EMBL/GenBank/DDBJ whole genome shotgun (WGS) entry which is preliminary data.</text>
</comment>
<evidence type="ECO:0000313" key="2">
    <source>
        <dbReference type="Proteomes" id="UP000291819"/>
    </source>
</evidence>
<protein>
    <submittedName>
        <fullName evidence="1">Uncharacterized protein</fullName>
    </submittedName>
</protein>
<dbReference type="Proteomes" id="UP000291819">
    <property type="component" value="Unassembled WGS sequence"/>
</dbReference>
<dbReference type="OrthoDB" id="8526439at2"/>
<keyword evidence="2" id="KW-1185">Reference proteome</keyword>
<name>A0A4Q9HCA5_9SPHI</name>